<dbReference type="Proteomes" id="UP001515500">
    <property type="component" value="Chromosome 19"/>
</dbReference>
<dbReference type="FunFam" id="3.40.50.2000:FF:000027">
    <property type="entry name" value="Glycosyltransferase"/>
    <property type="match status" value="1"/>
</dbReference>
<evidence type="ECO:0000256" key="1">
    <source>
        <dbReference type="ARBA" id="ARBA00009995"/>
    </source>
</evidence>
<evidence type="ECO:0000256" key="4">
    <source>
        <dbReference type="RuleBase" id="RU362057"/>
    </source>
</evidence>
<gene>
    <name evidence="7" type="primary">LOC120283420</name>
</gene>
<dbReference type="InterPro" id="IPR058980">
    <property type="entry name" value="Glyco_transf_N"/>
</dbReference>
<protein>
    <recommendedName>
        <fullName evidence="4">Glycosyltransferase</fullName>
        <ecNumber evidence="4">2.4.1.-</ecNumber>
    </recommendedName>
</protein>
<dbReference type="InterPro" id="IPR002213">
    <property type="entry name" value="UDP_glucos_trans"/>
</dbReference>
<name>A0AB40D102_DIOCR</name>
<dbReference type="FunFam" id="3.40.50.2000:FF:000055">
    <property type="entry name" value="Glycosyltransferase"/>
    <property type="match status" value="1"/>
</dbReference>
<proteinExistence type="inferred from homology"/>
<dbReference type="Gene3D" id="3.40.50.2000">
    <property type="entry name" value="Glycogen Phosphorylase B"/>
    <property type="match status" value="2"/>
</dbReference>
<dbReference type="GeneID" id="120283420"/>
<dbReference type="InterPro" id="IPR035595">
    <property type="entry name" value="UDP_glycos_trans_CS"/>
</dbReference>
<evidence type="ECO:0000256" key="3">
    <source>
        <dbReference type="RuleBase" id="RU003718"/>
    </source>
</evidence>
<reference evidence="7" key="1">
    <citation type="submission" date="2025-08" db="UniProtKB">
        <authorList>
            <consortium name="RefSeq"/>
        </authorList>
    </citation>
    <scope>IDENTIFICATION</scope>
</reference>
<feature type="domain" description="Glycosyltransferase N-terminal" evidence="5">
    <location>
        <begin position="31"/>
        <end position="183"/>
    </location>
</feature>
<dbReference type="AlphaFoldDB" id="A0AB40D102"/>
<evidence type="ECO:0000259" key="5">
    <source>
        <dbReference type="Pfam" id="PF26168"/>
    </source>
</evidence>
<dbReference type="Pfam" id="PF26168">
    <property type="entry name" value="Glyco_transf_N"/>
    <property type="match status" value="1"/>
</dbReference>
<evidence type="ECO:0000256" key="2">
    <source>
        <dbReference type="ARBA" id="ARBA00022679"/>
    </source>
</evidence>
<dbReference type="PANTHER" id="PTHR11926">
    <property type="entry name" value="GLUCOSYL/GLUCURONOSYL TRANSFERASES"/>
    <property type="match status" value="1"/>
</dbReference>
<comment type="similarity">
    <text evidence="1 3">Belongs to the UDP-glycosyltransferase family.</text>
</comment>
<organism evidence="6 7">
    <name type="scientific">Dioscorea cayennensis subsp. rotundata</name>
    <name type="common">White Guinea yam</name>
    <name type="synonym">Dioscorea rotundata</name>
    <dbReference type="NCBI Taxonomy" id="55577"/>
    <lineage>
        <taxon>Eukaryota</taxon>
        <taxon>Viridiplantae</taxon>
        <taxon>Streptophyta</taxon>
        <taxon>Embryophyta</taxon>
        <taxon>Tracheophyta</taxon>
        <taxon>Spermatophyta</taxon>
        <taxon>Magnoliopsida</taxon>
        <taxon>Liliopsida</taxon>
        <taxon>Dioscoreales</taxon>
        <taxon>Dioscoreaceae</taxon>
        <taxon>Dioscorea</taxon>
    </lineage>
</organism>
<dbReference type="SUPFAM" id="SSF53756">
    <property type="entry name" value="UDP-Glycosyltransferase/glycogen phosphorylase"/>
    <property type="match status" value="1"/>
</dbReference>
<accession>A0AB40D102</accession>
<dbReference type="Pfam" id="PF00201">
    <property type="entry name" value="UDPGT"/>
    <property type="match status" value="1"/>
</dbReference>
<evidence type="ECO:0000313" key="6">
    <source>
        <dbReference type="Proteomes" id="UP001515500"/>
    </source>
</evidence>
<dbReference type="EC" id="2.4.1.-" evidence="4"/>
<evidence type="ECO:0000313" key="7">
    <source>
        <dbReference type="RefSeq" id="XP_039146036.1"/>
    </source>
</evidence>
<keyword evidence="3" id="KW-0328">Glycosyltransferase</keyword>
<dbReference type="GO" id="GO:0080043">
    <property type="term" value="F:quercetin 3-O-glucosyltransferase activity"/>
    <property type="evidence" value="ECO:0007669"/>
    <property type="project" value="TreeGrafter"/>
</dbReference>
<keyword evidence="2 3" id="KW-0808">Transferase</keyword>
<keyword evidence="6" id="KW-1185">Reference proteome</keyword>
<dbReference type="PANTHER" id="PTHR11926:SF774">
    <property type="entry name" value="UDP-GLYCOSYLTRANSFERASE 85A1-RELATED"/>
    <property type="match status" value="1"/>
</dbReference>
<sequence length="503" mass="56816">MQSIFSRDERLPTKKKTLRGDTCMALKPHAVMMPCPAQGHINSMLKLAKLLHFNGFHITFVHSEFNYNRIIKANGASSLKGLDDFRFEAIPDGLPPSDESVNQDLESLANSVQTTCVIPFRNLLMRLNDHPLSGVPPVSCIISDSFTSYTLEVAKELNIPDFFFCSISACSYMGFIHYKELIARGITPLKSESDLSNGYLDTPVEWIPGLKNIRLRDLPSFIRTTDPADKLLNFVNIEAQKAFEATAIIINTFDELEDEVLSAMASILPPLYTVGPLSLLYSQFPITNATSIVSNFLKEDENCLEWLNKRETGSVVYVNFGSLAVVSHEQMIEFAWGLANSKHHFLWIIRPDLLKGEAAVLPEEWLDEIKERGLLAIWCPQERVLSHPSVGGFFTHSGWNSTMESVSTGKPMICWPYFGDQQTNCKYVCNEWGMGMEIDSEVKREQVEELIVELMDGEKGKEMKKKVVEWKQKAMRATKEGGSSFMNYKRVVDELLLFGRKSI</sequence>
<dbReference type="GO" id="GO:0080044">
    <property type="term" value="F:quercetin 7-O-glucosyltransferase activity"/>
    <property type="evidence" value="ECO:0007669"/>
    <property type="project" value="TreeGrafter"/>
</dbReference>
<dbReference type="CDD" id="cd03784">
    <property type="entry name" value="GT1_Gtf-like"/>
    <property type="match status" value="1"/>
</dbReference>
<dbReference type="RefSeq" id="XP_039146036.1">
    <property type="nucleotide sequence ID" value="XM_039290102.1"/>
</dbReference>
<dbReference type="PROSITE" id="PS00375">
    <property type="entry name" value="UDPGT"/>
    <property type="match status" value="1"/>
</dbReference>